<gene>
    <name evidence="2" type="ORF">PMPD1_1347</name>
</gene>
<protein>
    <recommendedName>
        <fullName evidence="1">CdiI immunity protein domain-containing protein</fullName>
    </recommendedName>
</protein>
<dbReference type="KEGG" id="pmak:PMPD1_1347"/>
<dbReference type="RefSeq" id="WP_173633331.1">
    <property type="nucleotide sequence ID" value="NZ_CP054212.1"/>
</dbReference>
<organism evidence="2 3">
    <name type="scientific">Paramixta manurensis</name>
    <dbReference type="NCBI Taxonomy" id="2740817"/>
    <lineage>
        <taxon>Bacteria</taxon>
        <taxon>Pseudomonadati</taxon>
        <taxon>Pseudomonadota</taxon>
        <taxon>Gammaproteobacteria</taxon>
        <taxon>Enterobacterales</taxon>
        <taxon>Erwiniaceae</taxon>
        <taxon>Paramixta</taxon>
    </lineage>
</organism>
<evidence type="ECO:0000313" key="3">
    <source>
        <dbReference type="Proteomes" id="UP000505325"/>
    </source>
</evidence>
<sequence length="97" mass="11506">MTNYYYLDQLILGYFNQDYLYINEGEDTIEGIVKLFKQTAPEQVLKDLANEITAFRKMHADSLEREFNHRYGNDFQPDLWETTAQEFLGTIQKIVTE</sequence>
<dbReference type="InterPro" id="IPR041129">
    <property type="entry name" value="CdiI_2"/>
</dbReference>
<reference evidence="2 3" key="1">
    <citation type="submission" date="2020-06" db="EMBL/GenBank/DDBJ databases">
        <title>Genome sequence of Paramixta manurensis strain PD-1.</title>
        <authorList>
            <person name="Lee C.W."/>
            <person name="Kim J."/>
        </authorList>
    </citation>
    <scope>NUCLEOTIDE SEQUENCE [LARGE SCALE GENOMIC DNA]</scope>
    <source>
        <strain evidence="2 3">PD-1</strain>
    </source>
</reference>
<evidence type="ECO:0000313" key="2">
    <source>
        <dbReference type="EMBL" id="QKJ86306.1"/>
    </source>
</evidence>
<accession>A0A6M8U6L1</accession>
<dbReference type="EMBL" id="CP054212">
    <property type="protein sequence ID" value="QKJ86306.1"/>
    <property type="molecule type" value="Genomic_DNA"/>
</dbReference>
<dbReference type="Proteomes" id="UP000505325">
    <property type="component" value="Chromosome"/>
</dbReference>
<name>A0A6M8U6L1_9GAMM</name>
<dbReference type="AlphaFoldDB" id="A0A6M8U6L1"/>
<evidence type="ECO:0000259" key="1">
    <source>
        <dbReference type="Pfam" id="PF18593"/>
    </source>
</evidence>
<dbReference type="Pfam" id="PF18593">
    <property type="entry name" value="CdiI_2"/>
    <property type="match status" value="1"/>
</dbReference>
<proteinExistence type="predicted"/>
<feature type="domain" description="CdiI immunity protein" evidence="1">
    <location>
        <begin position="4"/>
        <end position="93"/>
    </location>
</feature>
<keyword evidence="3" id="KW-1185">Reference proteome</keyword>